<evidence type="ECO:0000259" key="3">
    <source>
        <dbReference type="Pfam" id="PF12146"/>
    </source>
</evidence>
<dbReference type="EMBL" id="JAEDAO010000001">
    <property type="protein sequence ID" value="MBK0392181.1"/>
    <property type="molecule type" value="Genomic_DNA"/>
</dbReference>
<name>A0A934Q0E4_9BURK</name>
<evidence type="ECO:0000313" key="5">
    <source>
        <dbReference type="Proteomes" id="UP000617041"/>
    </source>
</evidence>
<dbReference type="PANTHER" id="PTHR43265:SF1">
    <property type="entry name" value="ESTERASE ESTD"/>
    <property type="match status" value="1"/>
</dbReference>
<dbReference type="InterPro" id="IPR029058">
    <property type="entry name" value="AB_hydrolase_fold"/>
</dbReference>
<dbReference type="Proteomes" id="UP000617041">
    <property type="component" value="Unassembled WGS sequence"/>
</dbReference>
<evidence type="ECO:0000313" key="4">
    <source>
        <dbReference type="EMBL" id="MBK0392181.1"/>
    </source>
</evidence>
<comment type="caution">
    <text evidence="4">The sequence shown here is derived from an EMBL/GenBank/DDBJ whole genome shotgun (WGS) entry which is preliminary data.</text>
</comment>
<reference evidence="4" key="1">
    <citation type="submission" date="2020-12" db="EMBL/GenBank/DDBJ databases">
        <title>Ramlibacter sp. nov., isolated from a freshwater alga, Cryptomonas.</title>
        <authorList>
            <person name="Kim H.M."/>
            <person name="Jeon C.O."/>
        </authorList>
    </citation>
    <scope>NUCLEOTIDE SEQUENCE</scope>
    <source>
        <strain evidence="4">CrO1</strain>
    </source>
</reference>
<dbReference type="RefSeq" id="WP_200787130.1">
    <property type="nucleotide sequence ID" value="NZ_JAEDAO010000001.1"/>
</dbReference>
<dbReference type="InterPro" id="IPR053145">
    <property type="entry name" value="AB_hydrolase_Est10"/>
</dbReference>
<accession>A0A934Q0E4</accession>
<feature type="region of interest" description="Disordered" evidence="1">
    <location>
        <begin position="575"/>
        <end position="604"/>
    </location>
</feature>
<organism evidence="4 5">
    <name type="scientific">Ramlibacter algicola</name>
    <dbReference type="NCBI Taxonomy" id="2795217"/>
    <lineage>
        <taxon>Bacteria</taxon>
        <taxon>Pseudomonadati</taxon>
        <taxon>Pseudomonadota</taxon>
        <taxon>Betaproteobacteria</taxon>
        <taxon>Burkholderiales</taxon>
        <taxon>Comamonadaceae</taxon>
        <taxon>Ramlibacter</taxon>
    </lineage>
</organism>
<feature type="domain" description="AB hydrolase-1" evidence="2">
    <location>
        <begin position="333"/>
        <end position="458"/>
    </location>
</feature>
<dbReference type="Pfam" id="PF12146">
    <property type="entry name" value="Hydrolase_4"/>
    <property type="match status" value="1"/>
</dbReference>
<dbReference type="Pfam" id="PF00561">
    <property type="entry name" value="Abhydrolase_1"/>
    <property type="match status" value="1"/>
</dbReference>
<evidence type="ECO:0000259" key="2">
    <source>
        <dbReference type="Pfam" id="PF00561"/>
    </source>
</evidence>
<proteinExistence type="predicted"/>
<dbReference type="SUPFAM" id="SSF53474">
    <property type="entry name" value="alpha/beta-Hydrolases"/>
    <property type="match status" value="2"/>
</dbReference>
<keyword evidence="4" id="KW-0378">Hydrolase</keyword>
<keyword evidence="5" id="KW-1185">Reference proteome</keyword>
<gene>
    <name evidence="4" type="ORF">I8E28_06230</name>
</gene>
<protein>
    <submittedName>
        <fullName evidence="4">Alpha/beta fold hydrolase</fullName>
    </submittedName>
</protein>
<sequence length="604" mass="65162">MTTHVPALPPVALTFDAAGDWCFGWYHPPALPWRDMAIVLCPPMGHEAVCSYPTQVQLATTLAEAGFPVFRFDYHGTGDSSGDGMDAARVNAWVDSTVAAIEQARRHSQAQSVALLGIRLGATFALEAAAREGGVDSLLLWAPCASGKAFVREMRAAGVQDDEGMLHAMGERYTAPTLVELQALDPAKAATTAPARRALVIGRDDLSAEGPLPKSLRALGMDVDYRVLPGYAAMVDEPRAGVLDAATLREIENWFASSPAARVRADVVAPPVEDPCWRQSGPVRESLVRCGAGGSLVGVVTEPAEGRANDRAGQTGLLLLNVGGNYRVGPHRVYVGLARTLAAAGHAVLRLDIAGIGDSPAASGQKAGTLYERASAQDVRAAIDALAQRGCREFVLLGICSGSYLAFQTALVDERADGVVLMNSRLLEWTPGKPGDTWQSSMQQYAKSSDYYRRALFTAEAWRKLLRGQVDVRLIATRMLSLATARLARALSFGGHEESLLRKMRRLCARGTDVLMLVSEADDGRDYVEFHFGPSGRRMRAHPNFRMAYVPDADHTFSRPGNREHVARELLRHLAQRPLPARRHPATPEPPASVLEEATPSTPL</sequence>
<dbReference type="AlphaFoldDB" id="A0A934Q0E4"/>
<evidence type="ECO:0000256" key="1">
    <source>
        <dbReference type="SAM" id="MobiDB-lite"/>
    </source>
</evidence>
<feature type="domain" description="Serine aminopeptidase S33" evidence="3">
    <location>
        <begin position="57"/>
        <end position="148"/>
    </location>
</feature>
<dbReference type="PANTHER" id="PTHR43265">
    <property type="entry name" value="ESTERASE ESTD"/>
    <property type="match status" value="1"/>
</dbReference>
<dbReference type="Gene3D" id="3.40.50.1820">
    <property type="entry name" value="alpha/beta hydrolase"/>
    <property type="match status" value="2"/>
</dbReference>
<dbReference type="InterPro" id="IPR022742">
    <property type="entry name" value="Hydrolase_4"/>
</dbReference>
<dbReference type="InterPro" id="IPR000073">
    <property type="entry name" value="AB_hydrolase_1"/>
</dbReference>
<dbReference type="GO" id="GO:0052689">
    <property type="term" value="F:carboxylic ester hydrolase activity"/>
    <property type="evidence" value="ECO:0007669"/>
    <property type="project" value="TreeGrafter"/>
</dbReference>